<dbReference type="AlphaFoldDB" id="A0A1B6JUW7"/>
<dbReference type="InterPro" id="IPR018378">
    <property type="entry name" value="C-type_lectin_CS"/>
</dbReference>
<dbReference type="SMART" id="SM00181">
    <property type="entry name" value="EGF"/>
    <property type="match status" value="2"/>
</dbReference>
<dbReference type="EMBL" id="GECU01004702">
    <property type="protein sequence ID" value="JAT03005.1"/>
    <property type="molecule type" value="Transcribed_RNA"/>
</dbReference>
<dbReference type="InterPro" id="IPR001304">
    <property type="entry name" value="C-type_lectin-like"/>
</dbReference>
<dbReference type="SMART" id="SM00034">
    <property type="entry name" value="CLECT"/>
    <property type="match status" value="1"/>
</dbReference>
<dbReference type="PROSITE" id="PS50026">
    <property type="entry name" value="EGF_3"/>
    <property type="match status" value="1"/>
</dbReference>
<evidence type="ECO:0000256" key="1">
    <source>
        <dbReference type="ARBA" id="ARBA00023157"/>
    </source>
</evidence>
<keyword evidence="2" id="KW-0245">EGF-like domain</keyword>
<feature type="domain" description="C-type lectin" evidence="5">
    <location>
        <begin position="165"/>
        <end position="282"/>
    </location>
</feature>
<dbReference type="SUPFAM" id="SSF56436">
    <property type="entry name" value="C-type lectin-like"/>
    <property type="match status" value="1"/>
</dbReference>
<dbReference type="SUPFAM" id="SSF90148">
    <property type="entry name" value="DPY module"/>
    <property type="match status" value="1"/>
</dbReference>
<feature type="domain" description="EGF-like" evidence="4">
    <location>
        <begin position="109"/>
        <end position="144"/>
    </location>
</feature>
<dbReference type="PANTHER" id="PTHR22963">
    <property type="entry name" value="ENDOGLIN-RELATED"/>
    <property type="match status" value="1"/>
</dbReference>
<feature type="non-terminal residue" evidence="6">
    <location>
        <position position="1"/>
    </location>
</feature>
<dbReference type="PROSITE" id="PS00615">
    <property type="entry name" value="C_TYPE_LECTIN_1"/>
    <property type="match status" value="1"/>
</dbReference>
<comment type="caution">
    <text evidence="2">Lacks conserved residue(s) required for the propagation of feature annotation.</text>
</comment>
<dbReference type="CDD" id="cd00037">
    <property type="entry name" value="CLECT"/>
    <property type="match status" value="1"/>
</dbReference>
<accession>A0A1B6JUW7</accession>
<sequence>TTSLLLLCSILSAGSVFGQNSVSLPQCITNEECSEKTTCIDLVCEDPCLTLCTGNSTCKVHDHVPYCSCKPGYAGDPFTGCREPITAPPQCVTNSDCPEDRVCVGKRCKDPCLLGVCDKNSTCHVFYHIPYCSCHPGFYGDSFSKCTRQYPGGSSLPSPGAKKRYQLETAKANWIGAFVRCMRQGGRLASISSKEENDQIKELIRRNVLDEQVWLSGTDYPTGEWVWTSLGTPVTLTDWHNLQPDNNKSRPEGEHCMTFWNNNGILRWNDRNCLDKLHSVCEYSEPDHYGVNWKINDSV</sequence>
<evidence type="ECO:0000259" key="5">
    <source>
        <dbReference type="PROSITE" id="PS50041"/>
    </source>
</evidence>
<feature type="signal peptide" evidence="3">
    <location>
        <begin position="1"/>
        <end position="18"/>
    </location>
</feature>
<dbReference type="InterPro" id="IPR016187">
    <property type="entry name" value="CTDL_fold"/>
</dbReference>
<dbReference type="PANTHER" id="PTHR22963:SF39">
    <property type="entry name" value="DUMPY"/>
    <property type="match status" value="1"/>
</dbReference>
<protein>
    <recommendedName>
        <fullName evidence="7">C-type lectin domain-containing protein</fullName>
    </recommendedName>
</protein>
<evidence type="ECO:0000256" key="3">
    <source>
        <dbReference type="SAM" id="SignalP"/>
    </source>
</evidence>
<reference evidence="6" key="1">
    <citation type="submission" date="2015-11" db="EMBL/GenBank/DDBJ databases">
        <title>De novo transcriptome assembly of four potential Pierce s Disease insect vectors from Arizona vineyards.</title>
        <authorList>
            <person name="Tassone E.E."/>
        </authorList>
    </citation>
    <scope>NUCLEOTIDE SEQUENCE</scope>
</reference>
<dbReference type="InterPro" id="IPR000742">
    <property type="entry name" value="EGF"/>
</dbReference>
<name>A0A1B6JUW7_9HEMI</name>
<dbReference type="Pfam" id="PF21164">
    <property type="entry name" value="Dumpy_DPY"/>
    <property type="match status" value="1"/>
</dbReference>
<dbReference type="InterPro" id="IPR048407">
    <property type="entry name" value="Dumpy_DPY"/>
</dbReference>
<feature type="chain" id="PRO_5008586210" description="C-type lectin domain-containing protein" evidence="3">
    <location>
        <begin position="19"/>
        <end position="299"/>
    </location>
</feature>
<evidence type="ECO:0000313" key="6">
    <source>
        <dbReference type="EMBL" id="JAT03005.1"/>
    </source>
</evidence>
<dbReference type="InterPro" id="IPR016186">
    <property type="entry name" value="C-type_lectin-like/link_sf"/>
</dbReference>
<evidence type="ECO:0000256" key="2">
    <source>
        <dbReference type="PROSITE-ProRule" id="PRU00076"/>
    </source>
</evidence>
<evidence type="ECO:0000259" key="4">
    <source>
        <dbReference type="PROSITE" id="PS50026"/>
    </source>
</evidence>
<proteinExistence type="predicted"/>
<gene>
    <name evidence="6" type="ORF">g.14382</name>
</gene>
<dbReference type="PROSITE" id="PS50041">
    <property type="entry name" value="C_TYPE_LECTIN_2"/>
    <property type="match status" value="1"/>
</dbReference>
<organism evidence="6">
    <name type="scientific">Homalodisca liturata</name>
    <dbReference type="NCBI Taxonomy" id="320908"/>
    <lineage>
        <taxon>Eukaryota</taxon>
        <taxon>Metazoa</taxon>
        <taxon>Ecdysozoa</taxon>
        <taxon>Arthropoda</taxon>
        <taxon>Hexapoda</taxon>
        <taxon>Insecta</taxon>
        <taxon>Pterygota</taxon>
        <taxon>Neoptera</taxon>
        <taxon>Paraneoptera</taxon>
        <taxon>Hemiptera</taxon>
        <taxon>Auchenorrhyncha</taxon>
        <taxon>Membracoidea</taxon>
        <taxon>Cicadellidae</taxon>
        <taxon>Cicadellinae</taxon>
        <taxon>Proconiini</taxon>
        <taxon>Homalodisca</taxon>
    </lineage>
</organism>
<keyword evidence="1" id="KW-1015">Disulfide bond</keyword>
<evidence type="ECO:0008006" key="7">
    <source>
        <dbReference type="Google" id="ProtNLM"/>
    </source>
</evidence>
<dbReference type="Pfam" id="PF00059">
    <property type="entry name" value="Lectin_C"/>
    <property type="match status" value="1"/>
</dbReference>
<dbReference type="Gene3D" id="3.10.100.10">
    <property type="entry name" value="Mannose-Binding Protein A, subunit A"/>
    <property type="match status" value="1"/>
</dbReference>
<keyword evidence="3" id="KW-0732">Signal</keyword>